<dbReference type="AlphaFoldDB" id="A0A423HLP8"/>
<evidence type="ECO:0000313" key="2">
    <source>
        <dbReference type="EMBL" id="RON13268.1"/>
    </source>
</evidence>
<evidence type="ECO:0000313" key="4">
    <source>
        <dbReference type="Proteomes" id="UP000284002"/>
    </source>
</evidence>
<evidence type="ECO:0000313" key="3">
    <source>
        <dbReference type="EMBL" id="RON14116.1"/>
    </source>
</evidence>
<protein>
    <submittedName>
        <fullName evidence="3">Enoyl-CoA hydratase</fullName>
    </submittedName>
</protein>
<evidence type="ECO:0000256" key="1">
    <source>
        <dbReference type="RuleBase" id="RU003707"/>
    </source>
</evidence>
<dbReference type="EMBL" id="MOBM01000038">
    <property type="protein sequence ID" value="RON14116.1"/>
    <property type="molecule type" value="Genomic_DNA"/>
</dbReference>
<dbReference type="InterPro" id="IPR029045">
    <property type="entry name" value="ClpP/crotonase-like_dom_sf"/>
</dbReference>
<dbReference type="SUPFAM" id="SSF52096">
    <property type="entry name" value="ClpP/crotonase"/>
    <property type="match status" value="1"/>
</dbReference>
<dbReference type="InterPro" id="IPR018376">
    <property type="entry name" value="Enoyl-CoA_hyd/isom_CS"/>
</dbReference>
<reference evidence="3 4" key="1">
    <citation type="submission" date="2016-10" db="EMBL/GenBank/DDBJ databases">
        <title>Comparative genome analysis of multiple Pseudomonas spp. focuses on biocontrol and plant growth promoting traits.</title>
        <authorList>
            <person name="Tao X.-Y."/>
            <person name="Taylor C.G."/>
        </authorList>
    </citation>
    <scope>NUCLEOTIDE SEQUENCE [LARGE SCALE GENOMIC DNA]</scope>
    <source>
        <strain evidence="3 4">36C6</strain>
    </source>
</reference>
<dbReference type="Pfam" id="PF00378">
    <property type="entry name" value="ECH_1"/>
    <property type="match status" value="1"/>
</dbReference>
<dbReference type="InterPro" id="IPR001753">
    <property type="entry name" value="Enoyl-CoA_hydra/iso"/>
</dbReference>
<sequence>MTQPSTISIARLSPKVCKIKFSNPPTNLIVPETVNRLHEVVKELSEDENVQVVIFSSTVFGYFFNHFDLDEAGKFPMLAGVEGMPTWIDLVVRLSKAPFISIASIRGRTRGGGNELALACDLRYASREHAVFGQPEVGIGILPSGGCSERLPRLIGRDRGLEAILSSDDYDADLAERYGWVTRPIPDEELDRFVEGMVSRLALFDKSALAAAKAQVNRVTLPPDADLLMAHGEYVESLTWAVDQARLPLLRMHIAEKGIEKVESRLGYYIGLTNQPPFIWRSLLLRP</sequence>
<dbReference type="PANTHER" id="PTHR43459:SF1">
    <property type="entry name" value="EG:BACN32G11.4 PROTEIN"/>
    <property type="match status" value="1"/>
</dbReference>
<name>A0A423HLP8_9PSED</name>
<dbReference type="PANTHER" id="PTHR43459">
    <property type="entry name" value="ENOYL-COA HYDRATASE"/>
    <property type="match status" value="1"/>
</dbReference>
<comment type="caution">
    <text evidence="3">The sequence shown here is derived from an EMBL/GenBank/DDBJ whole genome shotgun (WGS) entry which is preliminary data.</text>
</comment>
<dbReference type="GO" id="GO:0003824">
    <property type="term" value="F:catalytic activity"/>
    <property type="evidence" value="ECO:0007669"/>
    <property type="project" value="InterPro"/>
</dbReference>
<dbReference type="RefSeq" id="WP_123359524.1">
    <property type="nucleotide sequence ID" value="NZ_MOBM01000038.1"/>
</dbReference>
<organism evidence="3 4">
    <name type="scientific">Pseudomonas frederiksbergensis</name>
    <dbReference type="NCBI Taxonomy" id="104087"/>
    <lineage>
        <taxon>Bacteria</taxon>
        <taxon>Pseudomonadati</taxon>
        <taxon>Pseudomonadota</taxon>
        <taxon>Gammaproteobacteria</taxon>
        <taxon>Pseudomonadales</taxon>
        <taxon>Pseudomonadaceae</taxon>
        <taxon>Pseudomonas</taxon>
    </lineage>
</organism>
<dbReference type="EMBL" id="MOBM01000038">
    <property type="protein sequence ID" value="RON13268.1"/>
    <property type="molecule type" value="Genomic_DNA"/>
</dbReference>
<comment type="similarity">
    <text evidence="1">Belongs to the enoyl-CoA hydratase/isomerase family.</text>
</comment>
<accession>A0A423HLP8</accession>
<dbReference type="Gene3D" id="3.90.226.10">
    <property type="entry name" value="2-enoyl-CoA Hydratase, Chain A, domain 1"/>
    <property type="match status" value="1"/>
</dbReference>
<dbReference type="Proteomes" id="UP000284002">
    <property type="component" value="Unassembled WGS sequence"/>
</dbReference>
<dbReference type="PROSITE" id="PS00166">
    <property type="entry name" value="ENOYL_COA_HYDRATASE"/>
    <property type="match status" value="1"/>
</dbReference>
<dbReference type="CDD" id="cd06558">
    <property type="entry name" value="crotonase-like"/>
    <property type="match status" value="1"/>
</dbReference>
<proteinExistence type="inferred from homology"/>
<gene>
    <name evidence="2" type="ORF">BK662_19080</name>
    <name evidence="3" type="ORF">BK662_23615</name>
</gene>